<evidence type="ECO:0000256" key="1">
    <source>
        <dbReference type="SAM" id="Phobius"/>
    </source>
</evidence>
<name>A0AAD1UAF2_EUPCR</name>
<reference evidence="2" key="1">
    <citation type="submission" date="2023-07" db="EMBL/GenBank/DDBJ databases">
        <authorList>
            <consortium name="AG Swart"/>
            <person name="Singh M."/>
            <person name="Singh A."/>
            <person name="Seah K."/>
            <person name="Emmerich C."/>
        </authorList>
    </citation>
    <scope>NUCLEOTIDE SEQUENCE</scope>
    <source>
        <strain evidence="2">DP1</strain>
    </source>
</reference>
<accession>A0AAD1UAF2</accession>
<organism evidence="2 3">
    <name type="scientific">Euplotes crassus</name>
    <dbReference type="NCBI Taxonomy" id="5936"/>
    <lineage>
        <taxon>Eukaryota</taxon>
        <taxon>Sar</taxon>
        <taxon>Alveolata</taxon>
        <taxon>Ciliophora</taxon>
        <taxon>Intramacronucleata</taxon>
        <taxon>Spirotrichea</taxon>
        <taxon>Hypotrichia</taxon>
        <taxon>Euplotida</taxon>
        <taxon>Euplotidae</taxon>
        <taxon>Moneuplotes</taxon>
    </lineage>
</organism>
<proteinExistence type="predicted"/>
<evidence type="ECO:0000313" key="2">
    <source>
        <dbReference type="EMBL" id="CAI2361658.1"/>
    </source>
</evidence>
<comment type="caution">
    <text evidence="2">The sequence shown here is derived from an EMBL/GenBank/DDBJ whole genome shotgun (WGS) entry which is preliminary data.</text>
</comment>
<gene>
    <name evidence="2" type="ORF">ECRASSUSDP1_LOCUS2970</name>
</gene>
<sequence>MYWKIFTVEFWSRYLISLYWVFNNSCLILAVILNFKELYLNFVNGYFCISLLLFFWKFCLELYDQLESILEQAFQVLLLISLEQEGILFARGYF</sequence>
<evidence type="ECO:0000313" key="3">
    <source>
        <dbReference type="Proteomes" id="UP001295684"/>
    </source>
</evidence>
<protein>
    <submittedName>
        <fullName evidence="2">Uncharacterized protein</fullName>
    </submittedName>
</protein>
<keyword evidence="3" id="KW-1185">Reference proteome</keyword>
<dbReference type="Proteomes" id="UP001295684">
    <property type="component" value="Unassembled WGS sequence"/>
</dbReference>
<dbReference type="AlphaFoldDB" id="A0AAD1UAF2"/>
<feature type="transmembrane region" description="Helical" evidence="1">
    <location>
        <begin position="38"/>
        <end position="56"/>
    </location>
</feature>
<feature type="transmembrane region" description="Helical" evidence="1">
    <location>
        <begin position="12"/>
        <end position="32"/>
    </location>
</feature>
<dbReference type="EMBL" id="CAMPGE010002845">
    <property type="protein sequence ID" value="CAI2361658.1"/>
    <property type="molecule type" value="Genomic_DNA"/>
</dbReference>
<keyword evidence="1" id="KW-0472">Membrane</keyword>
<keyword evidence="1" id="KW-0812">Transmembrane</keyword>
<keyword evidence="1" id="KW-1133">Transmembrane helix</keyword>